<protein>
    <submittedName>
        <fullName evidence="3">Uncharacterized protein</fullName>
    </submittedName>
</protein>
<evidence type="ECO:0000313" key="2">
    <source>
        <dbReference type="EMBL" id="OOK70666.1"/>
    </source>
</evidence>
<dbReference type="Proteomes" id="UP000188532">
    <property type="component" value="Unassembled WGS sequence"/>
</dbReference>
<dbReference type="AlphaFoldDB" id="A0A1V3X6W1"/>
<proteinExistence type="predicted"/>
<name>A0A1V3X6W1_MYCKA</name>
<dbReference type="EMBL" id="MVBN01000004">
    <property type="protein sequence ID" value="OOK74546.1"/>
    <property type="molecule type" value="Genomic_DNA"/>
</dbReference>
<gene>
    <name evidence="3" type="ORF">BZL29_4172</name>
    <name evidence="2" type="ORF">BZL30_6117</name>
</gene>
<accession>A0A1V3X6W1</accession>
<dbReference type="Proteomes" id="UP000189229">
    <property type="component" value="Unassembled WGS sequence"/>
</dbReference>
<evidence type="ECO:0000313" key="4">
    <source>
        <dbReference type="Proteomes" id="UP000188532"/>
    </source>
</evidence>
<evidence type="ECO:0000256" key="1">
    <source>
        <dbReference type="SAM" id="MobiDB-lite"/>
    </source>
</evidence>
<comment type="caution">
    <text evidence="3">The sequence shown here is derived from an EMBL/GenBank/DDBJ whole genome shotgun (WGS) entry which is preliminary data.</text>
</comment>
<sequence length="49" mass="5188">MSDRSGPTAIVDDLPVMLVVPRCESVGEHGGADAPDEVRRSRKAPGCPR</sequence>
<reference evidence="4 5" key="1">
    <citation type="submission" date="2017-02" db="EMBL/GenBank/DDBJ databases">
        <title>Complete genome sequences of Mycobacterium kansasii strains isolated from rhesus macaques.</title>
        <authorList>
            <person name="Panda A."/>
            <person name="Nagaraj S."/>
            <person name="Zhao X."/>
            <person name="Tettelin H."/>
            <person name="Detolla L.J."/>
        </authorList>
    </citation>
    <scope>NUCLEOTIDE SEQUENCE [LARGE SCALE GENOMIC DNA]</scope>
    <source>
        <strain evidence="3 4">11-3469</strain>
        <strain evidence="2 5">11-3813</strain>
    </source>
</reference>
<evidence type="ECO:0000313" key="3">
    <source>
        <dbReference type="EMBL" id="OOK74546.1"/>
    </source>
</evidence>
<feature type="compositionally biased region" description="Basic and acidic residues" evidence="1">
    <location>
        <begin position="26"/>
        <end position="39"/>
    </location>
</feature>
<evidence type="ECO:0000313" key="5">
    <source>
        <dbReference type="Proteomes" id="UP000189229"/>
    </source>
</evidence>
<feature type="region of interest" description="Disordered" evidence="1">
    <location>
        <begin position="26"/>
        <end position="49"/>
    </location>
</feature>
<organism evidence="3 4">
    <name type="scientific">Mycobacterium kansasii</name>
    <dbReference type="NCBI Taxonomy" id="1768"/>
    <lineage>
        <taxon>Bacteria</taxon>
        <taxon>Bacillati</taxon>
        <taxon>Actinomycetota</taxon>
        <taxon>Actinomycetes</taxon>
        <taxon>Mycobacteriales</taxon>
        <taxon>Mycobacteriaceae</taxon>
        <taxon>Mycobacterium</taxon>
    </lineage>
</organism>
<dbReference type="EMBL" id="MVBM01000006">
    <property type="protein sequence ID" value="OOK70666.1"/>
    <property type="molecule type" value="Genomic_DNA"/>
</dbReference>